<name>A0ACB9TXF9_HOLOL</name>
<dbReference type="Proteomes" id="UP001056778">
    <property type="component" value="Chromosome 1"/>
</dbReference>
<evidence type="ECO:0000313" key="2">
    <source>
        <dbReference type="Proteomes" id="UP001056778"/>
    </source>
</evidence>
<keyword evidence="2" id="KW-1185">Reference proteome</keyword>
<sequence>MTPVSAASGRREMTLSPWIGPPRVVTSSLPQVDVKDRISDENTFELIEKATNQRIVLTAHRPNVKQFWLREVREFAGEIDESVSDDLQVTSDPISPPTESVQFEKELPLPTPQEPKPEEAPIKVPKIEEPSVQETPKVEQPPEQKQEVVKVEKPTEKKEPARVEPSPIPVEKPALPEELPSKPPPKEEKSNLSNPKAKEESKPSNPGPENSKPTPTKVEEKSVVKSNPPPEEKSLQPQKVQENPKPSNPKPEDSKIVEAVAEATRTSQQVVLKSESSSAVLTQQTQSVTVQKQTQVSQVSVVSTEQKVIAAQSHAEDIDRYKIDIQVGLKTEGLDIDDDMSGYDDTSYSRRSSSKSSYSTEGYGSSKYESVGSRRSTESALTGKYSTESSLSSKYGTDTGLTGKYSTEPSLSSKYSSDVALTGKYGTESALTSKYGSDITTSKYGNDSIGNKYGIESTKYGTEGNTKYEITSRYSKSDIDGGSKTEMSVTKRSMTDAGDGDAYSSYTRRSVRTDRRFEDDGDYDYKPSKTRKSITDVGDGDSYSSYTRRSIRESRIEDDGDYDARSSRRLKSKPLDDAEEYSYRKSVRTERSISGDAGDGDYTYRKTTKSIERSGLDEDLGYSYKKKNIGLEDDTTDTYVSRRKAKKVVDDDDDIDKYVIEQKNLDEDLDPTAYLSKRRSLKSEESEDSLVQTRKTIRQESENGGYKRLTSLDEEDKSSKSERIDYKRVTSIEEEAKSKKSKKYSSEESSADSKQASSVEEEKFGKSEKCQSKVSEKRESNRVKESSVDQPDYEFVKTVTETAHMEDSIGLTMKAKKDITAPADERPLFTKTLSGQTVEPTEEELHKPSFAVQLKDTELLEDTYLRFMIKVKGDPHPDITFYKNNVKIPETDQRTRVIKDHENVGFYELIIPDVKPTDAGVYKCVAVNNYGEASTEANLTVSGSKSVFEDVPDKDGILPPGEKPSFNWKRDGKEFDPEERFKVLMGDDEDSLALIFQHVRPEDAGLYTCVAQTSTGHISCSAELTVQGTVVELMREPEKPQLIIEHREANATIGGQVMLELQVKGFPKPKVKLTKEGKELEPSSKYKFLYEDEENLSVVIKNIEASDAGKYELSAENELGQDIREMTLNVRAPPKIKNKLEDVSINVEQTLKLRVEVEGMPKPTVEFYKDGKVIKPSDRVKVVEEGDSITLVIEKTTLKDSGSYSAVASNELAQVSQFCNVNVYSKPKILKKLGEEIVVSQKEDVEMSITIESEPAPEVTWFKDGKEITSDSHYIIKNDGNSYILKISGAVTTDASSYKCRAKNIHGTVDDEVVVRVRCPPKIVKPLADMTVTEYDKNVTLDVKVEAYPKPSVKWYLDEMELSETRSEFTRVQSDDGVKLVIKEVTSELSGKYSCKLSNELGATETSAKLTVNCKPRIIKQLKDTTVEEGATLHLEVEVGGTPEPTVKWLRNGNEVSADARIKISRDIHRQESYSLTVNLIKYEEEGEYEVEVTNMLGTISSKSFVTVQKTVHTDAIEETQEPPKKLVVEVIEDEREVAVEEDGVQIQEIIEEAPPDQGKTDLLIEDVQGDSKIGIQAVKEEIEDVKSKVDKEKSVVTEDTLPKKKRGKSIQIQESVTIVEVEDQPKQAEEKPASRRKSSKGKSLEIEEVEIVEIKNEPQTPTEVIVEKKLKRGISATKEEVISSNESEVPQIKETKIETVEERSSQKGFVATKVEVVVEEGSKRRESKIEIIEELKTHKAALTTKDDIIEVENDVSSNKRKDSQIKIIDDKAETAVLASKEEIVQEKNVSSKRKQSKVESLDESPQKAVSATKEDIIEVEMNGDKLNRRKSKVEAIEKDEPQRGKSAKKEEAVNVGNDATKSRRKSSKISAVEEELPQKGIKIEDEEIDEDVEDLLRRAKKQRSLIEEIKVAEDKIEALEVNLPEMMTRQFHNTASSLALPVITDSTLKDKSQYESLDVVYTVRGKANPPPTATWTVNGKPITSSTPRCSISQKGEEFKLEVKKLKMEDAGVYQCTLTNPVGDAKDQAKLNIIPEKELRRPKVKDGLQDQTILKKNTVTMKAVIIGDPVPDATWCFNGKAITAEEFEQYKMILETEDREITDGLKECTYSLTIPRCERDNEGKYTIKAKNKWGETESSAELTILLKPEIKGPDDVKVIPGNATELKCVIQANPISTVIWTRNENLVEASEDIEIIEDAIAETYILRFKNVKLGDEGYYKVTAKNNLGEDSSEGRVRVLKEPEPTTEKPKFITGLADAQIEHGQELELMVRADGLPRPQLTWYLNNKPIENAPELKTVENTESQVTSYLTITDFNEKDSGYYKVTAVNVVGDAETNAKISMVQTPPSFTLRLIRNMDVNEGEPLILKAKITGSPKPTFAWYKDGEQIPADDDRIKTEFTKDGNLKLQIDAVKPGDSGAYKLVVKNQNGETAGLCAVAVTPTPQRPKFTKCLKDQNLTIGEPLRLEAYVTAYPPPEIKWFKDGLPIRPSSNVHIEHHPDGKIALVIDSVKPEHAGKYSVVATNKHGDLTGEANVTTERRPTRPDFAARLFPQNVVEGFPVKMEVKVTGYPTPKVSWFRNDAEVVPDPQHIKITNLPDGTSILVIDACSKNVDALTYKAVATNEAGSAESSAPLTVSPASKDAPEERPMFLHPLKDVITDEDQELKIEVPFTGNPIPSVEWFKDGQPVTPSDRILLTCDGRKVGLLIDKARPSDAGQYSVTILNPLGKDTTQAKAIVHKVYAPPKFTQKFTDLQQLPSRDAKFLARVSGVPQPEVKWYKDGKPLHDTDKYRIKRDGDVCCLYVNNSDEADQGVYKAVATNKEGEDACEAKLEVVKEIKTPQKVEAPFFLKRLGDAELFKGMTAKFTACAAGIPEPEVVWFHNDEKLYPSERIRMEKDTAGLLRLTIAGVDQDDLGKYSCKVFNDYGQDICDAQLRFDETEVKKRPIIDQYIDYDKYKKSGSPLPLSDAPIISRMSDRRCTLSWKPSISPTPRAPVTYQLEMQEMPHGDWFTVRSGIRGCVCDVGNLEPFRDYKFRIRVENKYGISDPSPHATTHRQKLEPDIPKWVPYLPPGIDFRPETSPYFPKDFDIDRPPHDAMAQAPRFLRREQDTSYGIKDQNTNLFWFVYGYPKPKMTFYFNDEPIESGGRFSTSYTRNGQATLFINKMLERDVGWYEAVASNEHGEARQRVRLELAEMPVFLRRPDIEYVMVRGRARFEARIIGVPYPDIKWYRDWKPLATSSRTKIQFMEPDTHILIINDAILKDEGLYSVSARNVAGSVSASAMLHIEENDLEFNVKTYNNLAPIKTKRQALDSGYDLGDELGRGTQGVTYHAVERINGRNYAAKVMHGRGLQYMHEKGIGHMGLNIGDLLLSHPGSDDLKLTDFSLSRRISMGRLFPLKYGVPEYVSPECAKGEGVGLGHDMWSVGIITYILLSGMSPFRGERDRETLYKIQEGKWSFDELWWKNISVEARDFITKLLVYQAEGRMDVHAALRHPWLERADKIRADDFPISSKFLRDYFVVYREWYDNASCRNWFRRRPLEGAFTHPSRWVYPPNERYTPVPTAPTPERTPRKKTWEDQIPSRSPLNYEIGIIKSESHYQSGPDTYLLQLRDVDFPVRIREYMKVAANRGPGASHIVSDENGFDWRTPVIRERRRFTDIMDEEIDDERKARITKYGSGDTGYSIRRLRHEIGARLDTYAEAEAFMESKHEGRLPFFREKPQMVALQEGKNMEITCFAVGDPTPIVQWFKNDAIIAESHRIKIETDSEGRSYIKFTPALSFDIGLYKVVARNKIGQTVVRTRVVIGLVPDEPDSPEATQTSSTEALLTWKQPKFDGHAPVQCYSLQYKKANDTEWTEQANNIDHEFYLMTGLEPGESYVFRLRAKNSIGWSEPGVASVVVVTKPPGAPKLQLSKAMAHLQQITDSGQEPDFDLFARPNYKLEVDPIDWINENPQNHYEFISEISRGRFSAVVKAIDKRNDTVVVVKIIEQGENKEQVDGEFAAHRSLRHERIATLVAAYRTPDSPVATFILEKLQGADVLTYLASRHEYTEQTVATIVTQVLDGLQYLHWRGLCHLDLQPDNIVMSGVRSVQVKLVDFGCAHRVTKLGNRVPVVGHSDYMAPEVLAEEPAFPLTDIWSLGVLMYVMLSGTLPFKGEDEAESRQNILFVRYRFENLFQEVTQEGVRFLMLVFKRHPNKRPTAEECHENRWLLPTDFMIKKRERAVFLGNRLKEYNETYHAEKLAAIKDDSAAFSLTRGMLRSHSITDELLNAP</sequence>
<accession>A0ACB9TXF9</accession>
<organism evidence="1 2">
    <name type="scientific">Holotrichia oblita</name>
    <name type="common">Chafer beetle</name>
    <dbReference type="NCBI Taxonomy" id="644536"/>
    <lineage>
        <taxon>Eukaryota</taxon>
        <taxon>Metazoa</taxon>
        <taxon>Ecdysozoa</taxon>
        <taxon>Arthropoda</taxon>
        <taxon>Hexapoda</taxon>
        <taxon>Insecta</taxon>
        <taxon>Pterygota</taxon>
        <taxon>Neoptera</taxon>
        <taxon>Endopterygota</taxon>
        <taxon>Coleoptera</taxon>
        <taxon>Polyphaga</taxon>
        <taxon>Scarabaeiformia</taxon>
        <taxon>Scarabaeidae</taxon>
        <taxon>Melolonthinae</taxon>
        <taxon>Holotrichia</taxon>
    </lineage>
</organism>
<protein>
    <submittedName>
        <fullName evidence="1">Immunoglobulin i-set domain</fullName>
    </submittedName>
</protein>
<gene>
    <name evidence="1" type="ORF">MML48_1g18459</name>
</gene>
<proteinExistence type="predicted"/>
<evidence type="ECO:0000313" key="1">
    <source>
        <dbReference type="EMBL" id="KAI4471481.1"/>
    </source>
</evidence>
<reference evidence="1" key="1">
    <citation type="submission" date="2022-04" db="EMBL/GenBank/DDBJ databases">
        <title>Chromosome-scale genome assembly of Holotrichia oblita Faldermann.</title>
        <authorList>
            <person name="Rongchong L."/>
        </authorList>
    </citation>
    <scope>NUCLEOTIDE SEQUENCE</scope>
    <source>
        <strain evidence="1">81SQS9</strain>
    </source>
</reference>
<dbReference type="EMBL" id="CM043015">
    <property type="protein sequence ID" value="KAI4471481.1"/>
    <property type="molecule type" value="Genomic_DNA"/>
</dbReference>
<comment type="caution">
    <text evidence="1">The sequence shown here is derived from an EMBL/GenBank/DDBJ whole genome shotgun (WGS) entry which is preliminary data.</text>
</comment>